<evidence type="ECO:0000313" key="2">
    <source>
        <dbReference type="EMBL" id="CDF38362.1"/>
    </source>
</evidence>
<dbReference type="KEGG" id="ccp:CHC_T00000964001"/>
<dbReference type="Gramene" id="CDF38362">
    <property type="protein sequence ID" value="CDF38362"/>
    <property type="gene ID" value="CHC_T00000964001"/>
</dbReference>
<dbReference type="OrthoDB" id="1886670at2759"/>
<evidence type="ECO:0000313" key="3">
    <source>
        <dbReference type="Proteomes" id="UP000012073"/>
    </source>
</evidence>
<dbReference type="SUPFAM" id="SSF54427">
    <property type="entry name" value="NTF2-like"/>
    <property type="match status" value="1"/>
</dbReference>
<dbReference type="InterPro" id="IPR032710">
    <property type="entry name" value="NTF2-like_dom_sf"/>
</dbReference>
<gene>
    <name evidence="2" type="ORF">CHC_T00000964001</name>
</gene>
<evidence type="ECO:0000259" key="1">
    <source>
        <dbReference type="Pfam" id="PF12680"/>
    </source>
</evidence>
<dbReference type="PANTHER" id="PTHR33698:SF3">
    <property type="entry name" value="OS09G0266000 PROTEIN"/>
    <property type="match status" value="1"/>
</dbReference>
<accession>R7QIM0</accession>
<protein>
    <recommendedName>
        <fullName evidence="1">SnoaL-like domain-containing protein</fullName>
    </recommendedName>
</protein>
<keyword evidence="3" id="KW-1185">Reference proteome</keyword>
<name>R7QIM0_CHOCR</name>
<dbReference type="RefSeq" id="XP_005718247.1">
    <property type="nucleotide sequence ID" value="XM_005718190.1"/>
</dbReference>
<organism evidence="2 3">
    <name type="scientific">Chondrus crispus</name>
    <name type="common">Carrageen Irish moss</name>
    <name type="synonym">Polymorpha crispa</name>
    <dbReference type="NCBI Taxonomy" id="2769"/>
    <lineage>
        <taxon>Eukaryota</taxon>
        <taxon>Rhodophyta</taxon>
        <taxon>Florideophyceae</taxon>
        <taxon>Rhodymeniophycidae</taxon>
        <taxon>Gigartinales</taxon>
        <taxon>Gigartinaceae</taxon>
        <taxon>Chondrus</taxon>
    </lineage>
</organism>
<dbReference type="InterPro" id="IPR037401">
    <property type="entry name" value="SnoaL-like"/>
</dbReference>
<dbReference type="PhylomeDB" id="R7QIM0"/>
<dbReference type="PANTHER" id="PTHR33698">
    <property type="entry name" value="NUCLEAR TRANSPORT FACTOR 2 (NTF2)-LIKE PROTEIN"/>
    <property type="match status" value="1"/>
</dbReference>
<feature type="domain" description="SnoaL-like" evidence="1">
    <location>
        <begin position="49"/>
        <end position="144"/>
    </location>
</feature>
<dbReference type="EMBL" id="HG001920">
    <property type="protein sequence ID" value="CDF38362.1"/>
    <property type="molecule type" value="Genomic_DNA"/>
</dbReference>
<proteinExistence type="predicted"/>
<dbReference type="Pfam" id="PF12680">
    <property type="entry name" value="SnoaL_2"/>
    <property type="match status" value="1"/>
</dbReference>
<dbReference type="GeneID" id="17325971"/>
<sequence length="191" mass="21025">MTSPAFAPPNLAHCPLQLDRRPLPSTSRCHRTSRWFAATSRPTTSKALVEEFWSLSNTGFFSSTSHLFSPSAVYVDTLYPSPFKGLPKISKHLVNMESAIPPGLVFVLDDLAPAENSVGARWHVETKSGKQLPLSRGASMYRVEPAGDGLGGMWITEVWDFVETPFKVAGLILPLLRAVGFVLRATRSERK</sequence>
<reference evidence="3" key="1">
    <citation type="journal article" date="2013" name="Proc. Natl. Acad. Sci. U.S.A.">
        <title>Genome structure and metabolic features in the red seaweed Chondrus crispus shed light on evolution of the Archaeplastida.</title>
        <authorList>
            <person name="Collen J."/>
            <person name="Porcel B."/>
            <person name="Carre W."/>
            <person name="Ball S.G."/>
            <person name="Chaparro C."/>
            <person name="Tonon T."/>
            <person name="Barbeyron T."/>
            <person name="Michel G."/>
            <person name="Noel B."/>
            <person name="Valentin K."/>
            <person name="Elias M."/>
            <person name="Artiguenave F."/>
            <person name="Arun A."/>
            <person name="Aury J.M."/>
            <person name="Barbosa-Neto J.F."/>
            <person name="Bothwell J.H."/>
            <person name="Bouget F.Y."/>
            <person name="Brillet L."/>
            <person name="Cabello-Hurtado F."/>
            <person name="Capella-Gutierrez S."/>
            <person name="Charrier B."/>
            <person name="Cladiere L."/>
            <person name="Cock J.M."/>
            <person name="Coelho S.M."/>
            <person name="Colleoni C."/>
            <person name="Czjzek M."/>
            <person name="Da Silva C."/>
            <person name="Delage L."/>
            <person name="Denoeud F."/>
            <person name="Deschamps P."/>
            <person name="Dittami S.M."/>
            <person name="Gabaldon T."/>
            <person name="Gachon C.M."/>
            <person name="Groisillier A."/>
            <person name="Herve C."/>
            <person name="Jabbari K."/>
            <person name="Katinka M."/>
            <person name="Kloareg B."/>
            <person name="Kowalczyk N."/>
            <person name="Labadie K."/>
            <person name="Leblanc C."/>
            <person name="Lopez P.J."/>
            <person name="McLachlan D.H."/>
            <person name="Meslet-Cladiere L."/>
            <person name="Moustafa A."/>
            <person name="Nehr Z."/>
            <person name="Nyvall Collen P."/>
            <person name="Panaud O."/>
            <person name="Partensky F."/>
            <person name="Poulain J."/>
            <person name="Rensing S.A."/>
            <person name="Rousvoal S."/>
            <person name="Samson G."/>
            <person name="Symeonidi A."/>
            <person name="Weissenbach J."/>
            <person name="Zambounis A."/>
            <person name="Wincker P."/>
            <person name="Boyen C."/>
        </authorList>
    </citation>
    <scope>NUCLEOTIDE SEQUENCE [LARGE SCALE GENOMIC DNA]</scope>
    <source>
        <strain evidence="3">cv. Stackhouse</strain>
    </source>
</reference>
<dbReference type="Gene3D" id="3.10.450.50">
    <property type="match status" value="1"/>
</dbReference>
<dbReference type="Proteomes" id="UP000012073">
    <property type="component" value="Unassembled WGS sequence"/>
</dbReference>
<dbReference type="STRING" id="2769.R7QIM0"/>
<dbReference type="AlphaFoldDB" id="R7QIM0"/>
<dbReference type="OMA" id="GADCATE"/>